<dbReference type="AlphaFoldDB" id="A0A101M4A5"/>
<comment type="caution">
    <text evidence="1">The sequence shown here is derived from an EMBL/GenBank/DDBJ whole genome shotgun (WGS) entry which is preliminary data.</text>
</comment>
<gene>
    <name evidence="1" type="ORF">ABT39_MTgene486</name>
</gene>
<accession>A0A101M4A5</accession>
<organism evidence="1">
    <name type="scientific">Picea glauca</name>
    <name type="common">White spruce</name>
    <name type="synonym">Pinus glauca</name>
    <dbReference type="NCBI Taxonomy" id="3330"/>
    <lineage>
        <taxon>Eukaryota</taxon>
        <taxon>Viridiplantae</taxon>
        <taxon>Streptophyta</taxon>
        <taxon>Embryophyta</taxon>
        <taxon>Tracheophyta</taxon>
        <taxon>Spermatophyta</taxon>
        <taxon>Pinopsida</taxon>
        <taxon>Pinidae</taxon>
        <taxon>Conifers I</taxon>
        <taxon>Pinales</taxon>
        <taxon>Pinaceae</taxon>
        <taxon>Picea</taxon>
    </lineage>
</organism>
<reference evidence="1" key="1">
    <citation type="journal article" date="2015" name="Genome Biol. Evol.">
        <title>Organellar Genomes of White Spruce (Picea glauca): Assembly and Annotation.</title>
        <authorList>
            <person name="Jackman S.D."/>
            <person name="Warren R.L."/>
            <person name="Gibb E.A."/>
            <person name="Vandervalk B.P."/>
            <person name="Mohamadi H."/>
            <person name="Chu J."/>
            <person name="Raymond A."/>
            <person name="Pleasance S."/>
            <person name="Coope R."/>
            <person name="Wildung M.R."/>
            <person name="Ritland C.E."/>
            <person name="Bousquet J."/>
            <person name="Jones S.J."/>
            <person name="Bohlmann J."/>
            <person name="Birol I."/>
        </authorList>
    </citation>
    <scope>NUCLEOTIDE SEQUENCE [LARGE SCALE GENOMIC DNA]</scope>
    <source>
        <tissue evidence="1">Flushing bud</tissue>
    </source>
</reference>
<protein>
    <submittedName>
        <fullName evidence="1">Uncharacterized protein</fullName>
    </submittedName>
</protein>
<keyword evidence="1" id="KW-0496">Mitochondrion</keyword>
<proteinExistence type="predicted"/>
<name>A0A101M4A5_PICGL</name>
<geneLocation type="mitochondrion" evidence="1"/>
<sequence length="42" mass="4721">MMLVVQLFMLGMTLGMLLLPLMLGLLLLMGIRCITAFCSYRV</sequence>
<dbReference type="EMBL" id="LKAM01000001">
    <property type="protein sequence ID" value="KUM50642.1"/>
    <property type="molecule type" value="Genomic_DNA"/>
</dbReference>
<evidence type="ECO:0000313" key="1">
    <source>
        <dbReference type="EMBL" id="KUM50642.1"/>
    </source>
</evidence>